<dbReference type="SUPFAM" id="SSF53927">
    <property type="entry name" value="Cytidine deaminase-like"/>
    <property type="match status" value="1"/>
</dbReference>
<feature type="domain" description="CMP/dCMP-type deaminase" evidence="3">
    <location>
        <begin position="5"/>
        <end position="116"/>
    </location>
</feature>
<dbReference type="Pfam" id="PF00383">
    <property type="entry name" value="dCMP_cyt_deam_1"/>
    <property type="match status" value="1"/>
</dbReference>
<dbReference type="GO" id="GO:0006152">
    <property type="term" value="P:purine nucleoside catabolic process"/>
    <property type="evidence" value="ECO:0007669"/>
    <property type="project" value="TreeGrafter"/>
</dbReference>
<evidence type="ECO:0000256" key="1">
    <source>
        <dbReference type="ARBA" id="ARBA00022723"/>
    </source>
</evidence>
<dbReference type="GO" id="GO:0008892">
    <property type="term" value="F:guanine deaminase activity"/>
    <property type="evidence" value="ECO:0007669"/>
    <property type="project" value="UniProtKB-EC"/>
</dbReference>
<dbReference type="PROSITE" id="PS51747">
    <property type="entry name" value="CYT_DCMP_DEAMINASES_2"/>
    <property type="match status" value="1"/>
</dbReference>
<dbReference type="InterPro" id="IPR002125">
    <property type="entry name" value="CMP_dCMP_dom"/>
</dbReference>
<evidence type="ECO:0000256" key="2">
    <source>
        <dbReference type="ARBA" id="ARBA00022833"/>
    </source>
</evidence>
<dbReference type="RefSeq" id="WP_236254839.1">
    <property type="nucleotide sequence ID" value="NZ_CP036280.1"/>
</dbReference>
<dbReference type="PANTHER" id="PTHR11079:SF161">
    <property type="entry name" value="CMP_DCMP-TYPE DEAMINASE DOMAIN-CONTAINING PROTEIN"/>
    <property type="match status" value="1"/>
</dbReference>
<dbReference type="InterPro" id="IPR016192">
    <property type="entry name" value="APOBEC/CMP_deaminase_Zn-bd"/>
</dbReference>
<dbReference type="KEGG" id="mcad:Pan265_26070"/>
<keyword evidence="4" id="KW-0378">Hydrolase</keyword>
<dbReference type="AlphaFoldDB" id="A0A518C0I9"/>
<dbReference type="Proteomes" id="UP000320386">
    <property type="component" value="Chromosome"/>
</dbReference>
<keyword evidence="2" id="KW-0862">Zinc</keyword>
<dbReference type="CDD" id="cd01285">
    <property type="entry name" value="nucleoside_deaminase"/>
    <property type="match status" value="1"/>
</dbReference>
<gene>
    <name evidence="4" type="primary">guaD</name>
    <name evidence="4" type="ORF">Pan265_26070</name>
</gene>
<evidence type="ECO:0000259" key="3">
    <source>
        <dbReference type="PROSITE" id="PS51747"/>
    </source>
</evidence>
<keyword evidence="1" id="KW-0479">Metal-binding</keyword>
<evidence type="ECO:0000313" key="5">
    <source>
        <dbReference type="Proteomes" id="UP000320386"/>
    </source>
</evidence>
<dbReference type="EC" id="3.5.4.3" evidence="4"/>
<dbReference type="InterPro" id="IPR016193">
    <property type="entry name" value="Cytidine_deaminase-like"/>
</dbReference>
<reference evidence="4 5" key="1">
    <citation type="submission" date="2019-02" db="EMBL/GenBank/DDBJ databases">
        <title>Deep-cultivation of Planctomycetes and their phenomic and genomic characterization uncovers novel biology.</title>
        <authorList>
            <person name="Wiegand S."/>
            <person name="Jogler M."/>
            <person name="Boedeker C."/>
            <person name="Pinto D."/>
            <person name="Vollmers J."/>
            <person name="Rivas-Marin E."/>
            <person name="Kohn T."/>
            <person name="Peeters S.H."/>
            <person name="Heuer A."/>
            <person name="Rast P."/>
            <person name="Oberbeckmann S."/>
            <person name="Bunk B."/>
            <person name="Jeske O."/>
            <person name="Meyerdierks A."/>
            <person name="Storesund J.E."/>
            <person name="Kallscheuer N."/>
            <person name="Luecker S."/>
            <person name="Lage O.M."/>
            <person name="Pohl T."/>
            <person name="Merkel B.J."/>
            <person name="Hornburger P."/>
            <person name="Mueller R.-W."/>
            <person name="Bruemmer F."/>
            <person name="Labrenz M."/>
            <person name="Spormann A.M."/>
            <person name="Op den Camp H."/>
            <person name="Overmann J."/>
            <person name="Amann R."/>
            <person name="Jetten M.S.M."/>
            <person name="Mascher T."/>
            <person name="Medema M.H."/>
            <person name="Devos D.P."/>
            <person name="Kaster A.-K."/>
            <person name="Ovreas L."/>
            <person name="Rohde M."/>
            <person name="Galperin M.Y."/>
            <person name="Jogler C."/>
        </authorList>
    </citation>
    <scope>NUCLEOTIDE SEQUENCE [LARGE SCALE GENOMIC DNA]</scope>
    <source>
        <strain evidence="4 5">Pan265</strain>
    </source>
</reference>
<proteinExistence type="predicted"/>
<dbReference type="PANTHER" id="PTHR11079">
    <property type="entry name" value="CYTOSINE DEAMINASE FAMILY MEMBER"/>
    <property type="match status" value="1"/>
</dbReference>
<evidence type="ECO:0000313" key="4">
    <source>
        <dbReference type="EMBL" id="QDU72733.1"/>
    </source>
</evidence>
<accession>A0A518C0I9</accession>
<dbReference type="EMBL" id="CP036280">
    <property type="protein sequence ID" value="QDU72733.1"/>
    <property type="molecule type" value="Genomic_DNA"/>
</dbReference>
<dbReference type="GO" id="GO:0047974">
    <property type="term" value="F:guanosine deaminase activity"/>
    <property type="evidence" value="ECO:0007669"/>
    <property type="project" value="TreeGrafter"/>
</dbReference>
<dbReference type="GO" id="GO:0008270">
    <property type="term" value="F:zinc ion binding"/>
    <property type="evidence" value="ECO:0007669"/>
    <property type="project" value="InterPro"/>
</dbReference>
<name>A0A518C0I9_9BACT</name>
<keyword evidence="5" id="KW-1185">Reference proteome</keyword>
<organism evidence="4 5">
    <name type="scientific">Mucisphaera calidilacus</name>
    <dbReference type="NCBI Taxonomy" id="2527982"/>
    <lineage>
        <taxon>Bacteria</taxon>
        <taxon>Pseudomonadati</taxon>
        <taxon>Planctomycetota</taxon>
        <taxon>Phycisphaerae</taxon>
        <taxon>Phycisphaerales</taxon>
        <taxon>Phycisphaeraceae</taxon>
        <taxon>Mucisphaera</taxon>
    </lineage>
</organism>
<dbReference type="Gene3D" id="3.40.140.10">
    <property type="entry name" value="Cytidine Deaminase, domain 2"/>
    <property type="match status" value="1"/>
</dbReference>
<protein>
    <submittedName>
        <fullName evidence="4">Guanine deaminase</fullName>
        <ecNumber evidence="4">3.5.4.3</ecNumber>
    </submittedName>
</protein>
<sequence length="159" mass="17593">MTFSPRDCELMQQALDACEQGIHHGQSPFGALIERDDQVLVATHNHVRAQSDPTAHAEVCAIRHACGHLNTIHLESATIYSTTEPCPMCFTAIHWARIRRIVFGASIADAARFGFNELPVSDSQLKQLGQSPVMVEGGCLADRAIDLFQRWHDRGGQPY</sequence>
<dbReference type="PROSITE" id="PS00903">
    <property type="entry name" value="CYT_DCMP_DEAMINASES_1"/>
    <property type="match status" value="1"/>
</dbReference>